<dbReference type="Proteomes" id="UP001157418">
    <property type="component" value="Unassembled WGS sequence"/>
</dbReference>
<keyword evidence="4" id="KW-1185">Reference proteome</keyword>
<dbReference type="AlphaFoldDB" id="A0AAU9N998"/>
<gene>
    <name evidence="3" type="ORF">LVIROSA_LOCUS21160</name>
</gene>
<feature type="transmembrane region" description="Helical" evidence="2">
    <location>
        <begin position="41"/>
        <end position="61"/>
    </location>
</feature>
<evidence type="ECO:0000313" key="3">
    <source>
        <dbReference type="EMBL" id="CAH1434657.1"/>
    </source>
</evidence>
<evidence type="ECO:0008006" key="5">
    <source>
        <dbReference type="Google" id="ProtNLM"/>
    </source>
</evidence>
<keyword evidence="1" id="KW-0677">Repeat</keyword>
<accession>A0AAU9N998</accession>
<evidence type="ECO:0000256" key="1">
    <source>
        <dbReference type="ARBA" id="ARBA00022737"/>
    </source>
</evidence>
<keyword evidence="2" id="KW-0472">Membrane</keyword>
<evidence type="ECO:0000313" key="4">
    <source>
        <dbReference type="Proteomes" id="UP001157418"/>
    </source>
</evidence>
<dbReference type="PANTHER" id="PTHR12064:SF97">
    <property type="entry name" value="METAL TRANSPORTER CNNM-5"/>
    <property type="match status" value="1"/>
</dbReference>
<reference evidence="3 4" key="1">
    <citation type="submission" date="2022-01" db="EMBL/GenBank/DDBJ databases">
        <authorList>
            <person name="Xiong W."/>
            <person name="Schranz E."/>
        </authorList>
    </citation>
    <scope>NUCLEOTIDE SEQUENCE [LARGE SCALE GENOMIC DNA]</scope>
</reference>
<protein>
    <recommendedName>
        <fullName evidence="5">Amino acid transporter transmembrane domain-containing protein</fullName>
    </recommendedName>
</protein>
<feature type="transmembrane region" description="Helical" evidence="2">
    <location>
        <begin position="12"/>
        <end position="35"/>
    </location>
</feature>
<keyword evidence="2" id="KW-1133">Transmembrane helix</keyword>
<comment type="caution">
    <text evidence="3">The sequence shown here is derived from an EMBL/GenBank/DDBJ whole genome shotgun (WGS) entry which is preliminary data.</text>
</comment>
<dbReference type="EMBL" id="CAKMRJ010003785">
    <property type="protein sequence ID" value="CAH1434657.1"/>
    <property type="molecule type" value="Genomic_DNA"/>
</dbReference>
<proteinExistence type="predicted"/>
<sequence length="72" mass="8120">MERQMVLNLIHWNLVLGKMLIVLTQLVLLVIPQAISTRYGFAVGANFMGLVCVLMIVYYLIAYHVGKVISKV</sequence>
<organism evidence="3 4">
    <name type="scientific">Lactuca virosa</name>
    <dbReference type="NCBI Taxonomy" id="75947"/>
    <lineage>
        <taxon>Eukaryota</taxon>
        <taxon>Viridiplantae</taxon>
        <taxon>Streptophyta</taxon>
        <taxon>Embryophyta</taxon>
        <taxon>Tracheophyta</taxon>
        <taxon>Spermatophyta</taxon>
        <taxon>Magnoliopsida</taxon>
        <taxon>eudicotyledons</taxon>
        <taxon>Gunneridae</taxon>
        <taxon>Pentapetalae</taxon>
        <taxon>asterids</taxon>
        <taxon>campanulids</taxon>
        <taxon>Asterales</taxon>
        <taxon>Asteraceae</taxon>
        <taxon>Cichorioideae</taxon>
        <taxon>Cichorieae</taxon>
        <taxon>Lactucinae</taxon>
        <taxon>Lactuca</taxon>
    </lineage>
</organism>
<dbReference type="PANTHER" id="PTHR12064">
    <property type="entry name" value="METAL TRANSPORTER CNNM"/>
    <property type="match status" value="1"/>
</dbReference>
<name>A0AAU9N998_9ASTR</name>
<evidence type="ECO:0000256" key="2">
    <source>
        <dbReference type="SAM" id="Phobius"/>
    </source>
</evidence>
<dbReference type="GO" id="GO:0010960">
    <property type="term" value="P:magnesium ion homeostasis"/>
    <property type="evidence" value="ECO:0007669"/>
    <property type="project" value="InterPro"/>
</dbReference>
<dbReference type="GO" id="GO:0005737">
    <property type="term" value="C:cytoplasm"/>
    <property type="evidence" value="ECO:0007669"/>
    <property type="project" value="TreeGrafter"/>
</dbReference>
<dbReference type="InterPro" id="IPR045095">
    <property type="entry name" value="ACDP"/>
</dbReference>
<dbReference type="GO" id="GO:0030026">
    <property type="term" value="P:intracellular manganese ion homeostasis"/>
    <property type="evidence" value="ECO:0007669"/>
    <property type="project" value="TreeGrafter"/>
</dbReference>
<keyword evidence="2" id="KW-0812">Transmembrane</keyword>